<protein>
    <submittedName>
        <fullName evidence="2">Uncharacterized protein</fullName>
    </submittedName>
</protein>
<name>A0A2H9T4F2_9ZZZZ</name>
<feature type="compositionally biased region" description="Polar residues" evidence="1">
    <location>
        <begin position="74"/>
        <end position="86"/>
    </location>
</feature>
<dbReference type="EMBL" id="NSIT01000269">
    <property type="protein sequence ID" value="PJE78088.1"/>
    <property type="molecule type" value="Genomic_DNA"/>
</dbReference>
<feature type="region of interest" description="Disordered" evidence="1">
    <location>
        <begin position="1"/>
        <end position="86"/>
    </location>
</feature>
<gene>
    <name evidence="2" type="ORF">CI610_02980</name>
</gene>
<sequence>MEHGRDADSTEDEDDDYVPESDYSSSEDDMTNTRKLHTCIENLERKVTANGERTGPVKENDNTDLLEKTPDLETASSEDTSSISTVYPSTTTPQVIIQERFSKCQVKQQKYFSCLYCETLVTKLPRHLERRHPFEDKVKEALQLPKGSNERRLAWLAIQQEGNYNHNYNVLSKGSGLLIPKYRAREHQHKSVEDYVPCDICFGLYVKKDLWKHHMKCRISRMDTGTSTSTSKKQKPVANGKLLLPKKAETDVNDNILLKMRNDEVKSVILKDTTLLNFACRMYEQNGHLQHRHQYLAQRLRELGRMLLAIQEKSPSVDTIEKCLDPSNWEEVIVAVRSVAGFNSKTNQYTIPTLPLRVGQSLVKCAKLLKTKSIVISNEELRKKMEGFVELYESEWGVRIAAKCHNTLHVAKFNKPQLLPVTKDVQKLHNYLKQESEKLRKDCQMDDYRRFAEICLAQIILFNRKRSGEAERIHIKDFQGLLIDTQVDEDIYSSLTQLEKEIIKSHKRIEIVGKRGSKVPVILTDDMIQNLNCLLKIREGMSISSDFLFGKCNSQFPIRGSDALRNLAVESGASNPSLLTSTKLRKQLATVSQLLGLNEHGQDALAKFMGHDIRVHRSYYELPENTMQLARMSRVLHAVNEGKAKKVQNLDNIIVTEEGKICLLKTG</sequence>
<organism evidence="2">
    <name type="scientific">invertebrate metagenome</name>
    <dbReference type="NCBI Taxonomy" id="1711999"/>
    <lineage>
        <taxon>unclassified sequences</taxon>
        <taxon>metagenomes</taxon>
        <taxon>organismal metagenomes</taxon>
    </lineage>
</organism>
<dbReference type="PANTHER" id="PTHR33480">
    <property type="entry name" value="SET DOMAIN-CONTAINING PROTEIN-RELATED"/>
    <property type="match status" value="1"/>
</dbReference>
<feature type="compositionally biased region" description="Acidic residues" evidence="1">
    <location>
        <begin position="9"/>
        <end position="30"/>
    </location>
</feature>
<evidence type="ECO:0000256" key="1">
    <source>
        <dbReference type="SAM" id="MobiDB-lite"/>
    </source>
</evidence>
<reference evidence="2" key="1">
    <citation type="journal article" date="2017" name="Appl. Environ. Microbiol.">
        <title>Molecular characterization of an Endozoicomonas-like organism causing infection in king scallop Pecten maximus L.</title>
        <authorList>
            <person name="Cano I."/>
            <person name="van Aerle R."/>
            <person name="Ross S."/>
            <person name="Verner-Jeffreys D.W."/>
            <person name="Paley R.K."/>
            <person name="Rimmer G."/>
            <person name="Ryder D."/>
            <person name="Hooper P."/>
            <person name="Stone D."/>
            <person name="Feist S.W."/>
        </authorList>
    </citation>
    <scope>NUCLEOTIDE SEQUENCE</scope>
</reference>
<accession>A0A2H9T4F2</accession>
<evidence type="ECO:0000313" key="2">
    <source>
        <dbReference type="EMBL" id="PJE78088.1"/>
    </source>
</evidence>
<feature type="region of interest" description="Disordered" evidence="1">
    <location>
        <begin position="223"/>
        <end position="242"/>
    </location>
</feature>
<dbReference type="AlphaFoldDB" id="A0A2H9T4F2"/>
<feature type="compositionally biased region" description="Basic and acidic residues" evidence="1">
    <location>
        <begin position="55"/>
        <end position="71"/>
    </location>
</feature>
<comment type="caution">
    <text evidence="2">The sequence shown here is derived from an EMBL/GenBank/DDBJ whole genome shotgun (WGS) entry which is preliminary data.</text>
</comment>
<proteinExistence type="predicted"/>
<dbReference type="PANTHER" id="PTHR33480:SF1">
    <property type="entry name" value="TYR RECOMBINASE DOMAIN-CONTAINING PROTEIN"/>
    <property type="match status" value="1"/>
</dbReference>